<dbReference type="AlphaFoldDB" id="A0A0B9G049"/>
<dbReference type="Proteomes" id="UP000031278">
    <property type="component" value="Unassembled WGS sequence"/>
</dbReference>
<keyword evidence="2" id="KW-0012">Acyltransferase</keyword>
<keyword evidence="1 4" id="KW-0808">Transferase</keyword>
<dbReference type="PANTHER" id="PTHR10545">
    <property type="entry name" value="DIAMINE N-ACETYLTRANSFERASE"/>
    <property type="match status" value="1"/>
</dbReference>
<evidence type="ECO:0000313" key="4">
    <source>
        <dbReference type="EMBL" id="KHT62118.1"/>
    </source>
</evidence>
<feature type="domain" description="N-acetyltransferase" evidence="3">
    <location>
        <begin position="1"/>
        <end position="148"/>
    </location>
</feature>
<dbReference type="CDD" id="cd04301">
    <property type="entry name" value="NAT_SF"/>
    <property type="match status" value="1"/>
</dbReference>
<proteinExistence type="predicted"/>
<accession>A0A0B9G049</accession>
<dbReference type="Gene3D" id="3.40.630.30">
    <property type="match status" value="1"/>
</dbReference>
<protein>
    <submittedName>
        <fullName evidence="4">GNAT family acetyltransferase</fullName>
    </submittedName>
</protein>
<dbReference type="InterPro" id="IPR000182">
    <property type="entry name" value="GNAT_dom"/>
</dbReference>
<sequence>MYTHEDNHIYRSYFIRLFHEYLSELVVEINEAYIVEQLFELSYFHGFICFVDNEPAGFAVCFESYSTYRAQKVLNIHDFMVSKAFRGKGIGHALLQGIEQYCASMGYLKITLEVDSDNMAATRLYKSCGYDDYQRAQKGLLHWQKYLS</sequence>
<dbReference type="GO" id="GO:0008080">
    <property type="term" value="F:N-acetyltransferase activity"/>
    <property type="evidence" value="ECO:0007669"/>
    <property type="project" value="UniProtKB-ARBA"/>
</dbReference>
<evidence type="ECO:0000259" key="3">
    <source>
        <dbReference type="PROSITE" id="PS51186"/>
    </source>
</evidence>
<dbReference type="InterPro" id="IPR016181">
    <property type="entry name" value="Acyl_CoA_acyltransferase"/>
</dbReference>
<gene>
    <name evidence="4" type="ORF">RJ45_19325</name>
</gene>
<dbReference type="EMBL" id="JWLZ01000185">
    <property type="protein sequence ID" value="KHT62118.1"/>
    <property type="molecule type" value="Genomic_DNA"/>
</dbReference>
<evidence type="ECO:0000256" key="2">
    <source>
        <dbReference type="ARBA" id="ARBA00023315"/>
    </source>
</evidence>
<evidence type="ECO:0000313" key="5">
    <source>
        <dbReference type="Proteomes" id="UP000031278"/>
    </source>
</evidence>
<dbReference type="PANTHER" id="PTHR10545:SF29">
    <property type="entry name" value="GH14572P-RELATED"/>
    <property type="match status" value="1"/>
</dbReference>
<evidence type="ECO:0000256" key="1">
    <source>
        <dbReference type="ARBA" id="ARBA00022679"/>
    </source>
</evidence>
<dbReference type="SUPFAM" id="SSF55729">
    <property type="entry name" value="Acyl-CoA N-acyltransferases (Nat)"/>
    <property type="match status" value="1"/>
</dbReference>
<name>A0A0B9G049_9GAMM</name>
<organism evidence="4 5">
    <name type="scientific">Photobacterium gaetbulicola</name>
    <dbReference type="NCBI Taxonomy" id="1295392"/>
    <lineage>
        <taxon>Bacteria</taxon>
        <taxon>Pseudomonadati</taxon>
        <taxon>Pseudomonadota</taxon>
        <taxon>Gammaproteobacteria</taxon>
        <taxon>Vibrionales</taxon>
        <taxon>Vibrionaceae</taxon>
        <taxon>Photobacterium</taxon>
    </lineage>
</organism>
<dbReference type="Pfam" id="PF00583">
    <property type="entry name" value="Acetyltransf_1"/>
    <property type="match status" value="1"/>
</dbReference>
<reference evidence="4 5" key="1">
    <citation type="submission" date="2014-12" db="EMBL/GenBank/DDBJ databases">
        <title>Genome sequencing of Photobacterium gaetbulicola AD005a.</title>
        <authorList>
            <person name="Adrian T.G.S."/>
            <person name="Chan K.G."/>
        </authorList>
    </citation>
    <scope>NUCLEOTIDE SEQUENCE [LARGE SCALE GENOMIC DNA]</scope>
    <source>
        <strain evidence="4 5">AD005a</strain>
    </source>
</reference>
<comment type="caution">
    <text evidence="4">The sequence shown here is derived from an EMBL/GenBank/DDBJ whole genome shotgun (WGS) entry which is preliminary data.</text>
</comment>
<dbReference type="PROSITE" id="PS51186">
    <property type="entry name" value="GNAT"/>
    <property type="match status" value="1"/>
</dbReference>
<dbReference type="InterPro" id="IPR051016">
    <property type="entry name" value="Diverse_Substrate_AcTransf"/>
</dbReference>